<dbReference type="Proteomes" id="UP001223586">
    <property type="component" value="Unassembled WGS sequence"/>
</dbReference>
<keyword evidence="2" id="KW-1185">Reference proteome</keyword>
<sequence length="70" mass="7896">MDIHRRTSLARNTICPIRDEGVERTMIHEATIGRIYLAQGATNLRKSIDGLVAIVKEEFNLDPFLSVCLL</sequence>
<accession>A0ABT9WR16</accession>
<comment type="caution">
    <text evidence="1">The sequence shown here is derived from an EMBL/GenBank/DDBJ whole genome shotgun (WGS) entry which is preliminary data.</text>
</comment>
<protein>
    <submittedName>
        <fullName evidence="1">Uncharacterized protein</fullName>
    </submittedName>
</protein>
<gene>
    <name evidence="1" type="ORF">J2S08_001489</name>
</gene>
<organism evidence="1 2">
    <name type="scientific">Bacillus chungangensis</name>
    <dbReference type="NCBI Taxonomy" id="587633"/>
    <lineage>
        <taxon>Bacteria</taxon>
        <taxon>Bacillati</taxon>
        <taxon>Bacillota</taxon>
        <taxon>Bacilli</taxon>
        <taxon>Bacillales</taxon>
        <taxon>Bacillaceae</taxon>
        <taxon>Bacillus</taxon>
    </lineage>
</organism>
<evidence type="ECO:0000313" key="2">
    <source>
        <dbReference type="Proteomes" id="UP001223586"/>
    </source>
</evidence>
<proteinExistence type="predicted"/>
<dbReference type="InterPro" id="IPR008878">
    <property type="entry name" value="Transposase_IS66_Orf2"/>
</dbReference>
<name>A0ABT9WR16_9BACI</name>
<dbReference type="RefSeq" id="WP_307228150.1">
    <property type="nucleotide sequence ID" value="NZ_JAUSTT010000007.1"/>
</dbReference>
<dbReference type="EMBL" id="JAUSTT010000007">
    <property type="protein sequence ID" value="MDQ0175655.1"/>
    <property type="molecule type" value="Genomic_DNA"/>
</dbReference>
<reference evidence="1 2" key="1">
    <citation type="submission" date="2023-07" db="EMBL/GenBank/DDBJ databases">
        <title>Genomic Encyclopedia of Type Strains, Phase IV (KMG-IV): sequencing the most valuable type-strain genomes for metagenomic binning, comparative biology and taxonomic classification.</title>
        <authorList>
            <person name="Goeker M."/>
        </authorList>
    </citation>
    <scope>NUCLEOTIDE SEQUENCE [LARGE SCALE GENOMIC DNA]</scope>
    <source>
        <strain evidence="1 2">DSM 23837</strain>
    </source>
</reference>
<dbReference type="Pfam" id="PF05717">
    <property type="entry name" value="TnpB_IS66"/>
    <property type="match status" value="1"/>
</dbReference>
<evidence type="ECO:0000313" key="1">
    <source>
        <dbReference type="EMBL" id="MDQ0175655.1"/>
    </source>
</evidence>